<dbReference type="InterPro" id="IPR039418">
    <property type="entry name" value="LexA-like"/>
</dbReference>
<dbReference type="GO" id="GO:0006281">
    <property type="term" value="P:DNA repair"/>
    <property type="evidence" value="ECO:0007669"/>
    <property type="project" value="UniProtKB-KW"/>
</dbReference>
<evidence type="ECO:0000256" key="6">
    <source>
        <dbReference type="ARBA" id="ARBA00023236"/>
    </source>
</evidence>
<dbReference type="EMBL" id="JTHE03000012">
    <property type="protein sequence ID" value="MCM1981554.1"/>
    <property type="molecule type" value="Genomic_DNA"/>
</dbReference>
<dbReference type="Pfam" id="PF00717">
    <property type="entry name" value="Peptidase_S24"/>
    <property type="match status" value="1"/>
</dbReference>
<name>A0ABD4SZ45_9CYAN</name>
<comment type="caution">
    <text evidence="9">The sequence shown here is derived from an EMBL/GenBank/DDBJ whole genome shotgun (WGS) entry which is preliminary data.</text>
</comment>
<keyword evidence="5" id="KW-0234">DNA repair</keyword>
<evidence type="ECO:0000313" key="10">
    <source>
        <dbReference type="Proteomes" id="UP000031561"/>
    </source>
</evidence>
<accession>A0ABD4SZ45</accession>
<evidence type="ECO:0000256" key="7">
    <source>
        <dbReference type="RuleBase" id="RU003991"/>
    </source>
</evidence>
<dbReference type="SUPFAM" id="SSF51306">
    <property type="entry name" value="LexA/Signal peptidase"/>
    <property type="match status" value="1"/>
</dbReference>
<dbReference type="InterPro" id="IPR036286">
    <property type="entry name" value="LexA/Signal_pep-like_sf"/>
</dbReference>
<dbReference type="PRINTS" id="PR00726">
    <property type="entry name" value="LEXASERPTASE"/>
</dbReference>
<evidence type="ECO:0000256" key="4">
    <source>
        <dbReference type="ARBA" id="ARBA00022813"/>
    </source>
</evidence>
<dbReference type="RefSeq" id="WP_236096255.1">
    <property type="nucleotide sequence ID" value="NZ_JTHE03000012.1"/>
</dbReference>
<feature type="domain" description="Peptidase S24/S26A/S26B/S26C" evidence="8">
    <location>
        <begin position="50"/>
        <end position="165"/>
    </location>
</feature>
<dbReference type="Gene3D" id="2.10.109.10">
    <property type="entry name" value="Umud Fragment, subunit A"/>
    <property type="match status" value="1"/>
</dbReference>
<keyword evidence="6" id="KW-0742">SOS response</keyword>
<dbReference type="Proteomes" id="UP000031561">
    <property type="component" value="Unassembled WGS sequence"/>
</dbReference>
<protein>
    <submittedName>
        <fullName evidence="9">Translesion error-prone DNA polymerase V autoproteolytic subunit</fullName>
        <ecNumber evidence="9">2.7.7.7</ecNumber>
    </submittedName>
</protein>
<organism evidence="9 10">
    <name type="scientific">Lyngbya confervoides BDU141951</name>
    <dbReference type="NCBI Taxonomy" id="1574623"/>
    <lineage>
        <taxon>Bacteria</taxon>
        <taxon>Bacillati</taxon>
        <taxon>Cyanobacteriota</taxon>
        <taxon>Cyanophyceae</taxon>
        <taxon>Oscillatoriophycideae</taxon>
        <taxon>Oscillatoriales</taxon>
        <taxon>Microcoleaceae</taxon>
        <taxon>Lyngbya</taxon>
    </lineage>
</organism>
<evidence type="ECO:0000256" key="3">
    <source>
        <dbReference type="ARBA" id="ARBA00022801"/>
    </source>
</evidence>
<keyword evidence="9" id="KW-0548">Nucleotidyltransferase</keyword>
<geneLocation type="plasmid" evidence="9">
    <name>unnamed13</name>
</geneLocation>
<keyword evidence="9" id="KW-0808">Transferase</keyword>
<dbReference type="AlphaFoldDB" id="A0ABD4SZ45"/>
<evidence type="ECO:0000256" key="5">
    <source>
        <dbReference type="ARBA" id="ARBA00023204"/>
    </source>
</evidence>
<sequence>MGQSPFKRSDLGQDSQESSLCFTQGLELDGVTLSEVSTIETAPEVLKLPMMGIPIQAGFPSPSDDYVEQSLDLNQFMIAHPSATYFVRVVGDSMIEAHIQENDYLVVDRAIAPSHNAIVIAVVNGELTLKRLYRQGGLVELRAENPAYPAIRITGDMELVIWGVVSGIFRKV</sequence>
<dbReference type="GO" id="GO:0009432">
    <property type="term" value="P:SOS response"/>
    <property type="evidence" value="ECO:0007669"/>
    <property type="project" value="UniProtKB-KW"/>
</dbReference>
<comment type="similarity">
    <text evidence="1 7">Belongs to the peptidase S24 family.</text>
</comment>
<dbReference type="PANTHER" id="PTHR33516">
    <property type="entry name" value="LEXA REPRESSOR"/>
    <property type="match status" value="1"/>
</dbReference>
<dbReference type="GO" id="GO:0003887">
    <property type="term" value="F:DNA-directed DNA polymerase activity"/>
    <property type="evidence" value="ECO:0007669"/>
    <property type="project" value="UniProtKB-EC"/>
</dbReference>
<dbReference type="NCBIfam" id="NF007621">
    <property type="entry name" value="PRK10276.1"/>
    <property type="match status" value="1"/>
</dbReference>
<dbReference type="InterPro" id="IPR015927">
    <property type="entry name" value="Peptidase_S24_S26A/B/C"/>
</dbReference>
<dbReference type="CDD" id="cd06529">
    <property type="entry name" value="S24_LexA-like"/>
    <property type="match status" value="1"/>
</dbReference>
<keyword evidence="2" id="KW-0227">DNA damage</keyword>
<gene>
    <name evidence="9" type="primary">umuD</name>
    <name evidence="9" type="ORF">QQ91_0001750</name>
</gene>
<dbReference type="InterPro" id="IPR050077">
    <property type="entry name" value="LexA_repressor"/>
</dbReference>
<keyword evidence="10" id="KW-1185">Reference proteome</keyword>
<keyword evidence="4 7" id="KW-0068">Autocatalytic cleavage</keyword>
<evidence type="ECO:0000313" key="9">
    <source>
        <dbReference type="EMBL" id="MCM1981554.1"/>
    </source>
</evidence>
<dbReference type="EC" id="2.7.7.7" evidence="9"/>
<reference evidence="9 10" key="1">
    <citation type="journal article" date="2015" name="Genome Announc.">
        <title>Draft Genome Sequence of Filamentous Marine Cyanobacterium Lyngbya confervoides Strain BDU141951.</title>
        <authorList>
            <person name="Chandrababunaidu M.M."/>
            <person name="Sen D."/>
            <person name="Tripathy S."/>
        </authorList>
    </citation>
    <scope>NUCLEOTIDE SEQUENCE [LARGE SCALE GENOMIC DNA]</scope>
    <source>
        <strain evidence="9 10">BDU141951</strain>
    </source>
</reference>
<keyword evidence="9" id="KW-0614">Plasmid</keyword>
<dbReference type="GO" id="GO:0016787">
    <property type="term" value="F:hydrolase activity"/>
    <property type="evidence" value="ECO:0007669"/>
    <property type="project" value="UniProtKB-KW"/>
</dbReference>
<evidence type="ECO:0000259" key="8">
    <source>
        <dbReference type="Pfam" id="PF00717"/>
    </source>
</evidence>
<keyword evidence="3 7" id="KW-0378">Hydrolase</keyword>
<evidence type="ECO:0000256" key="1">
    <source>
        <dbReference type="ARBA" id="ARBA00007484"/>
    </source>
</evidence>
<dbReference type="InterPro" id="IPR006197">
    <property type="entry name" value="Peptidase_S24_LexA"/>
</dbReference>
<proteinExistence type="inferred from homology"/>
<dbReference type="PANTHER" id="PTHR33516:SF2">
    <property type="entry name" value="LEXA REPRESSOR-RELATED"/>
    <property type="match status" value="1"/>
</dbReference>
<evidence type="ECO:0000256" key="2">
    <source>
        <dbReference type="ARBA" id="ARBA00022763"/>
    </source>
</evidence>